<keyword evidence="5" id="KW-0614">Plasmid</keyword>
<evidence type="ECO:0000259" key="4">
    <source>
        <dbReference type="PROSITE" id="PS51898"/>
    </source>
</evidence>
<name>A0A3Q9MQQ7_SALET</name>
<accession>A0A3Q9MQQ7</accession>
<evidence type="ECO:0000313" key="5">
    <source>
        <dbReference type="EMBL" id="AZT39770.1"/>
    </source>
</evidence>
<reference evidence="5" key="1">
    <citation type="submission" date="2018-12" db="EMBL/GenBank/DDBJ databases">
        <title>Complete genome sequences of twenty non-typhoidal Salmonella isolates from Rwanda.</title>
        <authorList>
            <person name="Byukusenge M."/>
            <person name="Li L."/>
            <person name="Subhashinie K."/>
            <person name="Nzayirambaho M."/>
            <person name="Kuchipudi S.V."/>
            <person name="Jayarao B.M."/>
        </authorList>
    </citation>
    <scope>NUCLEOTIDE SEQUENCE</scope>
    <source>
        <strain evidence="5">RSE21</strain>
        <strain evidence="6">RSE40</strain>
        <plasmid evidence="5">pRSE21</plasmid>
        <plasmid evidence="6">pRSE40</plasmid>
    </source>
</reference>
<dbReference type="SUPFAM" id="SSF56349">
    <property type="entry name" value="DNA breaking-rejoining enzymes"/>
    <property type="match status" value="1"/>
</dbReference>
<keyword evidence="2" id="KW-0238">DNA-binding</keyword>
<dbReference type="InterPro" id="IPR010998">
    <property type="entry name" value="Integrase_recombinase_N"/>
</dbReference>
<dbReference type="Gene3D" id="1.10.443.10">
    <property type="entry name" value="Intergrase catalytic core"/>
    <property type="match status" value="1"/>
</dbReference>
<dbReference type="CDD" id="cd00796">
    <property type="entry name" value="INT_Rci_Hp1_C"/>
    <property type="match status" value="1"/>
</dbReference>
<keyword evidence="3" id="KW-0233">DNA recombination</keyword>
<dbReference type="PANTHER" id="PTHR30349:SF94">
    <property type="entry name" value="INTEGRASE_RECOMBINASE HI_1414-RELATED"/>
    <property type="match status" value="1"/>
</dbReference>
<dbReference type="AlphaFoldDB" id="A0A3Q9MQQ7"/>
<dbReference type="Gene3D" id="1.10.150.130">
    <property type="match status" value="1"/>
</dbReference>
<evidence type="ECO:0000313" key="6">
    <source>
        <dbReference type="EMBL" id="AZT44480.1"/>
    </source>
</evidence>
<feature type="domain" description="Tyr recombinase" evidence="4">
    <location>
        <begin position="110"/>
        <end position="276"/>
    </location>
</feature>
<keyword evidence="1" id="KW-0229">DNA integration</keyword>
<dbReference type="GO" id="GO:0015074">
    <property type="term" value="P:DNA integration"/>
    <property type="evidence" value="ECO:0007669"/>
    <property type="project" value="UniProtKB-KW"/>
</dbReference>
<evidence type="ECO:0000256" key="2">
    <source>
        <dbReference type="ARBA" id="ARBA00023125"/>
    </source>
</evidence>
<dbReference type="InterPro" id="IPR002104">
    <property type="entry name" value="Integrase_catalytic"/>
</dbReference>
<dbReference type="InterPro" id="IPR013762">
    <property type="entry name" value="Integrase-like_cat_sf"/>
</dbReference>
<dbReference type="RefSeq" id="WP_168445617.1">
    <property type="nucleotide sequence ID" value="NZ_CP034699.1"/>
</dbReference>
<gene>
    <name evidence="6" type="ORF">EL007_24255</name>
    <name evidence="5" type="ORF">ELZ88_24705</name>
</gene>
<protein>
    <submittedName>
        <fullName evidence="5">Site-specific integrase</fullName>
    </submittedName>
</protein>
<dbReference type="PANTHER" id="PTHR30349">
    <property type="entry name" value="PHAGE INTEGRASE-RELATED"/>
    <property type="match status" value="1"/>
</dbReference>
<geneLocation type="plasmid" evidence="5">
    <name>pRSE21</name>
</geneLocation>
<dbReference type="PROSITE" id="PS51898">
    <property type="entry name" value="TYR_RECOMBINASE"/>
    <property type="match status" value="1"/>
</dbReference>
<proteinExistence type="predicted"/>
<dbReference type="EMBL" id="CP034699">
    <property type="protein sequence ID" value="AZT44480.1"/>
    <property type="molecule type" value="Genomic_DNA"/>
</dbReference>
<evidence type="ECO:0000256" key="1">
    <source>
        <dbReference type="ARBA" id="ARBA00022908"/>
    </source>
</evidence>
<dbReference type="EMBL" id="CP034710">
    <property type="protein sequence ID" value="AZT39770.1"/>
    <property type="molecule type" value="Genomic_DNA"/>
</dbReference>
<evidence type="ECO:0000256" key="3">
    <source>
        <dbReference type="ARBA" id="ARBA00023172"/>
    </source>
</evidence>
<sequence length="364" mass="41764">MRLGDALDKYYETVSKHKKGALQEFYRINVIKRQSLAGRMMDEITTVDIADYRDDRLSQKNIRTGKNISGNTVRLEMALLSNMFNIARIEWGTCRGNPVELVRKPKPSPGRERRLSKKEERKLSNYFREKNIELYCIFHLAIETAMRQGEILGLRHEHVYARYSQAFLPETKNGHARSVPLSHRAKDILKLMAAQNNDRVFSYTSNGFKSAWRTALIALGIEDLHFHDLRHEAISRFYELGTLTDLEIAAISGHRTLNMLKRYAHIKTAHLNKKINGKRRKTNEPTDHFVPYPARIETHDEGIRLAFPDFEELVISAHDFNTAASTASVALLREIALRLKQGMAIPLPSDIVLNTNEFTVISPL</sequence>
<organism evidence="5">
    <name type="scientific">Salmonella enterica subsp. enterica serovar Karamoja</name>
    <dbReference type="NCBI Taxonomy" id="2500153"/>
    <lineage>
        <taxon>Bacteria</taxon>
        <taxon>Pseudomonadati</taxon>
        <taxon>Pseudomonadota</taxon>
        <taxon>Gammaproteobacteria</taxon>
        <taxon>Enterobacterales</taxon>
        <taxon>Enterobacteriaceae</taxon>
        <taxon>Salmonella</taxon>
    </lineage>
</organism>
<dbReference type="Pfam" id="PF00589">
    <property type="entry name" value="Phage_integrase"/>
    <property type="match status" value="1"/>
</dbReference>
<dbReference type="InterPro" id="IPR050090">
    <property type="entry name" value="Tyrosine_recombinase_XerCD"/>
</dbReference>
<dbReference type="GO" id="GO:0003677">
    <property type="term" value="F:DNA binding"/>
    <property type="evidence" value="ECO:0007669"/>
    <property type="project" value="UniProtKB-KW"/>
</dbReference>
<dbReference type="Gene3D" id="3.30.160.250">
    <property type="match status" value="1"/>
</dbReference>
<dbReference type="InterPro" id="IPR011010">
    <property type="entry name" value="DNA_brk_join_enz"/>
</dbReference>
<geneLocation type="plasmid" evidence="6">
    <name>pRSE40</name>
</geneLocation>
<dbReference type="GO" id="GO:0006310">
    <property type="term" value="P:DNA recombination"/>
    <property type="evidence" value="ECO:0007669"/>
    <property type="project" value="UniProtKB-KW"/>
</dbReference>